<dbReference type="EMBL" id="QRUP01000007">
    <property type="protein sequence ID" value="RGR74819.1"/>
    <property type="molecule type" value="Genomic_DNA"/>
</dbReference>
<dbReference type="InterPro" id="IPR051471">
    <property type="entry name" value="Bacterial_PTS_sugar_comp"/>
</dbReference>
<protein>
    <submittedName>
        <fullName evidence="3">PTS mannose transporter subunit IIB</fullName>
    </submittedName>
</protein>
<accession>A0A412G2W8</accession>
<dbReference type="PANTHER" id="PTHR33799">
    <property type="entry name" value="PTS PERMEASE-RELATED-RELATED"/>
    <property type="match status" value="1"/>
</dbReference>
<evidence type="ECO:0000256" key="1">
    <source>
        <dbReference type="ARBA" id="ARBA00022679"/>
    </source>
</evidence>
<proteinExistence type="predicted"/>
<dbReference type="Pfam" id="PF03610">
    <property type="entry name" value="EIIA-man"/>
    <property type="match status" value="1"/>
</dbReference>
<dbReference type="GO" id="GO:0016020">
    <property type="term" value="C:membrane"/>
    <property type="evidence" value="ECO:0007669"/>
    <property type="project" value="InterPro"/>
</dbReference>
<dbReference type="Proteomes" id="UP000284178">
    <property type="component" value="Unassembled WGS sequence"/>
</dbReference>
<dbReference type="SUPFAM" id="SSF53062">
    <property type="entry name" value="PTS system fructose IIA component-like"/>
    <property type="match status" value="1"/>
</dbReference>
<dbReference type="PANTHER" id="PTHR33799:SF1">
    <property type="entry name" value="PTS SYSTEM MANNOSE-SPECIFIC EIIAB COMPONENT-RELATED"/>
    <property type="match status" value="1"/>
</dbReference>
<evidence type="ECO:0000259" key="2">
    <source>
        <dbReference type="PROSITE" id="PS51096"/>
    </source>
</evidence>
<keyword evidence="1" id="KW-0808">Transferase</keyword>
<evidence type="ECO:0000313" key="4">
    <source>
        <dbReference type="Proteomes" id="UP000284178"/>
    </source>
</evidence>
<keyword evidence="4" id="KW-1185">Reference proteome</keyword>
<comment type="caution">
    <text evidence="3">The sequence shown here is derived from an EMBL/GenBank/DDBJ whole genome shotgun (WGS) entry which is preliminary data.</text>
</comment>
<dbReference type="PROSITE" id="PS51257">
    <property type="entry name" value="PROKAR_LIPOPROTEIN"/>
    <property type="match status" value="1"/>
</dbReference>
<evidence type="ECO:0000313" key="3">
    <source>
        <dbReference type="EMBL" id="RGR74819.1"/>
    </source>
</evidence>
<dbReference type="GO" id="GO:0016740">
    <property type="term" value="F:transferase activity"/>
    <property type="evidence" value="ECO:0007669"/>
    <property type="project" value="UniProtKB-KW"/>
</dbReference>
<feature type="domain" description="PTS EIIA type-4" evidence="2">
    <location>
        <begin position="1"/>
        <end position="122"/>
    </location>
</feature>
<dbReference type="GeneID" id="83015139"/>
<dbReference type="PROSITE" id="PS51096">
    <property type="entry name" value="PTS_EIIA_TYPE_4"/>
    <property type="match status" value="1"/>
</dbReference>
<dbReference type="Gene3D" id="3.40.50.510">
    <property type="entry name" value="Phosphotransferase system, mannose-type IIA component"/>
    <property type="match status" value="1"/>
</dbReference>
<dbReference type="GO" id="GO:0009401">
    <property type="term" value="P:phosphoenolpyruvate-dependent sugar phosphotransferase system"/>
    <property type="evidence" value="ECO:0007669"/>
    <property type="project" value="InterPro"/>
</dbReference>
<dbReference type="RefSeq" id="WP_006058017.1">
    <property type="nucleotide sequence ID" value="NZ_CABJCV010000007.1"/>
</dbReference>
<gene>
    <name evidence="3" type="ORF">DWY25_06940</name>
</gene>
<organism evidence="3 4">
    <name type="scientific">Holdemania filiformis</name>
    <dbReference type="NCBI Taxonomy" id="61171"/>
    <lineage>
        <taxon>Bacteria</taxon>
        <taxon>Bacillati</taxon>
        <taxon>Bacillota</taxon>
        <taxon>Erysipelotrichia</taxon>
        <taxon>Erysipelotrichales</taxon>
        <taxon>Erysipelotrichaceae</taxon>
        <taxon>Holdemania</taxon>
    </lineage>
</organism>
<name>A0A412G2W8_9FIRM</name>
<reference evidence="3 4" key="1">
    <citation type="submission" date="2018-08" db="EMBL/GenBank/DDBJ databases">
        <title>A genome reference for cultivated species of the human gut microbiota.</title>
        <authorList>
            <person name="Zou Y."/>
            <person name="Xue W."/>
            <person name="Luo G."/>
        </authorList>
    </citation>
    <scope>NUCLEOTIDE SEQUENCE [LARGE SCALE GENOMIC DNA]</scope>
    <source>
        <strain evidence="3 4">AF24-29</strain>
    </source>
</reference>
<dbReference type="InterPro" id="IPR004701">
    <property type="entry name" value="PTS_EIIA_man-typ"/>
</dbReference>
<dbReference type="InterPro" id="IPR036662">
    <property type="entry name" value="PTS_EIIA_man-typ_sf"/>
</dbReference>
<sequence>MRKVILTSHGHLAEGMQSAVNMILGCQADLEVYDLDHYDEPDMILERVRKRVEEQPNDEFIILTDINNGSVHHQMMQLCLCPNVYVQTGMCLSMVLEILLASPQAGIEETVKHAVESTKENMLGFNFRSIREMKEDELW</sequence>
<dbReference type="AlphaFoldDB" id="A0A412G2W8"/>